<dbReference type="AlphaFoldDB" id="A0A9D4V130"/>
<dbReference type="Proteomes" id="UP000886520">
    <property type="component" value="Chromosome 8"/>
</dbReference>
<evidence type="ECO:0000313" key="3">
    <source>
        <dbReference type="Proteomes" id="UP000886520"/>
    </source>
</evidence>
<reference evidence="2" key="1">
    <citation type="submission" date="2021-01" db="EMBL/GenBank/DDBJ databases">
        <title>Adiantum capillus-veneris genome.</title>
        <authorList>
            <person name="Fang Y."/>
            <person name="Liao Q."/>
        </authorList>
    </citation>
    <scope>NUCLEOTIDE SEQUENCE</scope>
    <source>
        <strain evidence="2">H3</strain>
        <tissue evidence="2">Leaf</tissue>
    </source>
</reference>
<organism evidence="2 3">
    <name type="scientific">Adiantum capillus-veneris</name>
    <name type="common">Maidenhair fern</name>
    <dbReference type="NCBI Taxonomy" id="13818"/>
    <lineage>
        <taxon>Eukaryota</taxon>
        <taxon>Viridiplantae</taxon>
        <taxon>Streptophyta</taxon>
        <taxon>Embryophyta</taxon>
        <taxon>Tracheophyta</taxon>
        <taxon>Polypodiopsida</taxon>
        <taxon>Polypodiidae</taxon>
        <taxon>Polypodiales</taxon>
        <taxon>Pteridineae</taxon>
        <taxon>Pteridaceae</taxon>
        <taxon>Vittarioideae</taxon>
        <taxon>Adiantum</taxon>
    </lineage>
</organism>
<keyword evidence="1" id="KW-0732">Signal</keyword>
<keyword evidence="3" id="KW-1185">Reference proteome</keyword>
<evidence type="ECO:0000256" key="1">
    <source>
        <dbReference type="SAM" id="SignalP"/>
    </source>
</evidence>
<name>A0A9D4V130_ADICA</name>
<dbReference type="PROSITE" id="PS51257">
    <property type="entry name" value="PROKAR_LIPOPROTEIN"/>
    <property type="match status" value="1"/>
</dbReference>
<dbReference type="EMBL" id="JABFUD020000008">
    <property type="protein sequence ID" value="KAI5077052.1"/>
    <property type="molecule type" value="Genomic_DNA"/>
</dbReference>
<gene>
    <name evidence="2" type="ORF">GOP47_0009117</name>
</gene>
<evidence type="ECO:0000313" key="2">
    <source>
        <dbReference type="EMBL" id="KAI5077052.1"/>
    </source>
</evidence>
<comment type="caution">
    <text evidence="2">The sequence shown here is derived from an EMBL/GenBank/DDBJ whole genome shotgun (WGS) entry which is preliminary data.</text>
</comment>
<proteinExistence type="predicted"/>
<feature type="chain" id="PRO_5039402845" evidence="1">
    <location>
        <begin position="24"/>
        <end position="146"/>
    </location>
</feature>
<accession>A0A9D4V130</accession>
<sequence>MHIRKTSSRALLFSSLLLISCSASFHATYRPAPLFSAIDRMSPPTYPPSPQYHESGVVPAHLSTAAPNCLQVVALHPSTHWPSSSVLPTLWRPLMHLPLQPRQHRLSALGVNSPPHAASPAANLLLVMRPKWAFFPGWPLSANGQP</sequence>
<protein>
    <submittedName>
        <fullName evidence="2">Uncharacterized protein</fullName>
    </submittedName>
</protein>
<feature type="signal peptide" evidence="1">
    <location>
        <begin position="1"/>
        <end position="23"/>
    </location>
</feature>